<reference evidence="3" key="1">
    <citation type="submission" date="2025-08" db="UniProtKB">
        <authorList>
            <consortium name="Ensembl"/>
        </authorList>
    </citation>
    <scope>IDENTIFICATION</scope>
</reference>
<reference evidence="3" key="2">
    <citation type="submission" date="2025-09" db="UniProtKB">
        <authorList>
            <consortium name="Ensembl"/>
        </authorList>
    </citation>
    <scope>IDENTIFICATION</scope>
</reference>
<evidence type="ECO:0000313" key="3">
    <source>
        <dbReference type="Ensembl" id="ENSJJAP00000024598.1"/>
    </source>
</evidence>
<dbReference type="Proteomes" id="UP000694385">
    <property type="component" value="Unassembled WGS sequence"/>
</dbReference>
<feature type="domain" description="KRAB" evidence="2">
    <location>
        <begin position="1"/>
        <end position="16"/>
    </location>
</feature>
<feature type="compositionally biased region" description="Gly residues" evidence="1">
    <location>
        <begin position="27"/>
        <end position="43"/>
    </location>
</feature>
<organism evidence="3 4">
    <name type="scientific">Jaculus jaculus</name>
    <name type="common">Lesser Egyptian jerboa</name>
    <dbReference type="NCBI Taxonomy" id="51337"/>
    <lineage>
        <taxon>Eukaryota</taxon>
        <taxon>Metazoa</taxon>
        <taxon>Chordata</taxon>
        <taxon>Craniata</taxon>
        <taxon>Vertebrata</taxon>
        <taxon>Euteleostomi</taxon>
        <taxon>Mammalia</taxon>
        <taxon>Eutheria</taxon>
        <taxon>Euarchontoglires</taxon>
        <taxon>Glires</taxon>
        <taxon>Rodentia</taxon>
        <taxon>Myomorpha</taxon>
        <taxon>Dipodoidea</taxon>
        <taxon>Dipodidae</taxon>
        <taxon>Dipodinae</taxon>
        <taxon>Jaculus</taxon>
    </lineage>
</organism>
<proteinExistence type="predicted"/>
<keyword evidence="4" id="KW-1185">Reference proteome</keyword>
<sequence length="52" mass="5547">VSFADVAVYFSPEEWGRRRRQASAHLLGGGRGTMGSGCPGSRGGQVSDRSRH</sequence>
<dbReference type="Gene3D" id="6.10.140.140">
    <property type="match status" value="1"/>
</dbReference>
<feature type="region of interest" description="Disordered" evidence="1">
    <location>
        <begin position="26"/>
        <end position="52"/>
    </location>
</feature>
<name>A0A8C5P609_JACJA</name>
<dbReference type="SUPFAM" id="SSF109640">
    <property type="entry name" value="KRAB domain (Kruppel-associated box)"/>
    <property type="match status" value="1"/>
</dbReference>
<evidence type="ECO:0000259" key="2">
    <source>
        <dbReference type="Pfam" id="PF01352"/>
    </source>
</evidence>
<dbReference type="Ensembl" id="ENSJJAT00000031181.1">
    <property type="protein sequence ID" value="ENSJJAP00000024598.1"/>
    <property type="gene ID" value="ENSJJAG00000024012.1"/>
</dbReference>
<dbReference type="GO" id="GO:0006355">
    <property type="term" value="P:regulation of DNA-templated transcription"/>
    <property type="evidence" value="ECO:0007669"/>
    <property type="project" value="InterPro"/>
</dbReference>
<dbReference type="InterPro" id="IPR036051">
    <property type="entry name" value="KRAB_dom_sf"/>
</dbReference>
<dbReference type="InterPro" id="IPR001909">
    <property type="entry name" value="KRAB"/>
</dbReference>
<dbReference type="Pfam" id="PF01352">
    <property type="entry name" value="KRAB"/>
    <property type="match status" value="1"/>
</dbReference>
<accession>A0A8C5P609</accession>
<evidence type="ECO:0000313" key="4">
    <source>
        <dbReference type="Proteomes" id="UP000694385"/>
    </source>
</evidence>
<dbReference type="AlphaFoldDB" id="A0A8C5P609"/>
<dbReference type="GeneTree" id="ENSGT00960000188346"/>
<evidence type="ECO:0000256" key="1">
    <source>
        <dbReference type="SAM" id="MobiDB-lite"/>
    </source>
</evidence>
<protein>
    <recommendedName>
        <fullName evidence="2">KRAB domain-containing protein</fullName>
    </recommendedName>
</protein>